<organism evidence="4">
    <name type="scientific">uncultured delta proteobacterium</name>
    <dbReference type="NCBI Taxonomy" id="34034"/>
    <lineage>
        <taxon>Bacteria</taxon>
        <taxon>Deltaproteobacteria</taxon>
        <taxon>environmental samples</taxon>
    </lineage>
</organism>
<dbReference type="SUPFAM" id="SSF52218">
    <property type="entry name" value="Flavoproteins"/>
    <property type="match status" value="1"/>
</dbReference>
<dbReference type="InterPro" id="IPR029039">
    <property type="entry name" value="Flavoprotein-like_sf"/>
</dbReference>
<evidence type="ECO:0000256" key="2">
    <source>
        <dbReference type="ARBA" id="ARBA00022643"/>
    </source>
</evidence>
<proteinExistence type="predicted"/>
<dbReference type="Pfam" id="PF03358">
    <property type="entry name" value="FMN_red"/>
    <property type="match status" value="1"/>
</dbReference>
<dbReference type="PANTHER" id="PTHR43278:SF2">
    <property type="entry name" value="IRON-SULFUR FLAVOPROTEIN"/>
    <property type="match status" value="1"/>
</dbReference>
<dbReference type="EMBL" id="FLUQ01000001">
    <property type="protein sequence ID" value="SBV91194.1"/>
    <property type="molecule type" value="Genomic_DNA"/>
</dbReference>
<dbReference type="GO" id="GO:0016491">
    <property type="term" value="F:oxidoreductase activity"/>
    <property type="evidence" value="ECO:0007669"/>
    <property type="project" value="InterPro"/>
</dbReference>
<dbReference type="Gene3D" id="3.40.50.360">
    <property type="match status" value="1"/>
</dbReference>
<accession>A0A212IVI0</accession>
<sequence length="214" mass="23877">MKLLAINGSPRKTRNTGSLLEKAVEGATAAGADAELLHLRDLGAYKGCISCFHCKDPKGSHYGRCAVNDPLTPLLDAAHAADVLVLGSPVYFHAETGLMRNCMERLWFQYHLYSKVKGPLSPRKKATALVYTMNVPEFAIAPRGYDRMMGAAKLVMEKLFGSCELFVCTDTRQFKDYSKYDTDYFDVEAKLKRHAEVFPQDLERAFAMGRRLVG</sequence>
<dbReference type="InterPro" id="IPR051796">
    <property type="entry name" value="ISF_SsuE-like"/>
</dbReference>
<protein>
    <submittedName>
        <fullName evidence="4">NADPH-dependent FMN reductase</fullName>
    </submittedName>
</protein>
<evidence type="ECO:0000313" key="4">
    <source>
        <dbReference type="EMBL" id="SBV91194.1"/>
    </source>
</evidence>
<evidence type="ECO:0000259" key="3">
    <source>
        <dbReference type="Pfam" id="PF03358"/>
    </source>
</evidence>
<name>A0A212IVI0_9DELT</name>
<dbReference type="AlphaFoldDB" id="A0A212IVI0"/>
<reference evidence="4" key="1">
    <citation type="submission" date="2016-04" db="EMBL/GenBank/DDBJ databases">
        <authorList>
            <person name="Evans L.H."/>
            <person name="Alamgir A."/>
            <person name="Owens N."/>
            <person name="Weber N.D."/>
            <person name="Virtaneva K."/>
            <person name="Barbian K."/>
            <person name="Babar A."/>
            <person name="Rosenke K."/>
        </authorList>
    </citation>
    <scope>NUCLEOTIDE SEQUENCE</scope>
    <source>
        <strain evidence="4">86</strain>
    </source>
</reference>
<feature type="domain" description="NADPH-dependent FMN reductase-like" evidence="3">
    <location>
        <begin position="1"/>
        <end position="120"/>
    </location>
</feature>
<evidence type="ECO:0000256" key="1">
    <source>
        <dbReference type="ARBA" id="ARBA00022630"/>
    </source>
</evidence>
<gene>
    <name evidence="4" type="ORF">KL86DPRO_10152</name>
</gene>
<keyword evidence="1" id="KW-0285">Flavoprotein</keyword>
<dbReference type="InterPro" id="IPR005025">
    <property type="entry name" value="FMN_Rdtase-like_dom"/>
</dbReference>
<dbReference type="PANTHER" id="PTHR43278">
    <property type="entry name" value="NAD(P)H-DEPENDENT FMN-CONTAINING OXIDOREDUCTASE YWQN-RELATED"/>
    <property type="match status" value="1"/>
</dbReference>
<keyword evidence="2" id="KW-0288">FMN</keyword>